<dbReference type="Proteomes" id="UP000585474">
    <property type="component" value="Unassembled WGS sequence"/>
</dbReference>
<dbReference type="GO" id="GO:0006672">
    <property type="term" value="P:ceramide metabolic process"/>
    <property type="evidence" value="ECO:0007669"/>
    <property type="project" value="TreeGrafter"/>
</dbReference>
<sequence>MMIIPSECAMQKSGSLSKNTSLRLTPQQSLRRLGLCAQVATGQQSSPIVFPEKRGKVKASRHDDLSVSSHDIKKTKREEHIIDIVDEQSDLLGYEVFSGKLILDTRKTSKNNATQSSTENMNQDAVDTKLTSKAFVWGSCVLSLEDVSYNIGVRHFTVHTYPKKKAPCGLSCFMRSGRSRKDIRFLASSSEEAIQWVIGFADQQCYVNCLPHPLKQASDMVASDGPSESHIKCKSPPIMLVILNPQSGRGRSSKVFHGMVEPIFKLAGFKMEVVKTTSAGHARNLASSVDFSTCPDGIICVGGDGIVNEVSHVRYLRHFFYSNPTHE</sequence>
<keyword evidence="2" id="KW-0418">Kinase</keyword>
<dbReference type="PANTHER" id="PTHR12358">
    <property type="entry name" value="SPHINGOSINE KINASE"/>
    <property type="match status" value="1"/>
</dbReference>
<name>A0A7J0DVN9_9ERIC</name>
<dbReference type="EMBL" id="BJWL01000422">
    <property type="protein sequence ID" value="GFS43516.1"/>
    <property type="molecule type" value="Genomic_DNA"/>
</dbReference>
<evidence type="ECO:0000313" key="2">
    <source>
        <dbReference type="EMBL" id="GFS43516.1"/>
    </source>
</evidence>
<feature type="domain" description="DAGKc" evidence="1">
    <location>
        <begin position="234"/>
        <end position="310"/>
    </location>
</feature>
<dbReference type="AlphaFoldDB" id="A0A7J0DVN9"/>
<dbReference type="InterPro" id="IPR016064">
    <property type="entry name" value="NAD/diacylglycerol_kinase_sf"/>
</dbReference>
<dbReference type="InterPro" id="IPR050187">
    <property type="entry name" value="Lipid_Phosphate_FormReg"/>
</dbReference>
<dbReference type="SUPFAM" id="SSF111331">
    <property type="entry name" value="NAD kinase/diacylglycerol kinase-like"/>
    <property type="match status" value="1"/>
</dbReference>
<accession>A0A7J0DVN9</accession>
<evidence type="ECO:0000313" key="3">
    <source>
        <dbReference type="Proteomes" id="UP000585474"/>
    </source>
</evidence>
<protein>
    <submittedName>
        <fullName evidence="2">Long-chain base (LCB) kinase 1</fullName>
    </submittedName>
</protein>
<gene>
    <name evidence="2" type="ORF">Acr_00g0085560</name>
</gene>
<keyword evidence="3" id="KW-1185">Reference proteome</keyword>
<dbReference type="InterPro" id="IPR001206">
    <property type="entry name" value="Diacylglycerol_kinase_cat_dom"/>
</dbReference>
<dbReference type="InterPro" id="IPR017438">
    <property type="entry name" value="ATP-NAD_kinase_N"/>
</dbReference>
<comment type="caution">
    <text evidence="2">The sequence shown here is derived from an EMBL/GenBank/DDBJ whole genome shotgun (WGS) entry which is preliminary data.</text>
</comment>
<dbReference type="GO" id="GO:0001729">
    <property type="term" value="F:ceramide kinase activity"/>
    <property type="evidence" value="ECO:0007669"/>
    <property type="project" value="TreeGrafter"/>
</dbReference>
<reference evidence="3" key="1">
    <citation type="submission" date="2019-07" db="EMBL/GenBank/DDBJ databases">
        <title>De Novo Assembly of kiwifruit Actinidia rufa.</title>
        <authorList>
            <person name="Sugita-Konishi S."/>
            <person name="Sato K."/>
            <person name="Mori E."/>
            <person name="Abe Y."/>
            <person name="Kisaki G."/>
            <person name="Hamano K."/>
            <person name="Suezawa K."/>
            <person name="Otani M."/>
            <person name="Fukuda T."/>
            <person name="Manabe T."/>
            <person name="Gomi K."/>
            <person name="Tabuchi M."/>
            <person name="Akimitsu K."/>
            <person name="Kataoka I."/>
        </authorList>
    </citation>
    <scope>NUCLEOTIDE SEQUENCE [LARGE SCALE GENOMIC DNA]</scope>
    <source>
        <strain evidence="3">cv. Fuchu</strain>
    </source>
</reference>
<dbReference type="PROSITE" id="PS50146">
    <property type="entry name" value="DAGK"/>
    <property type="match status" value="1"/>
</dbReference>
<keyword evidence="2" id="KW-0808">Transferase</keyword>
<dbReference type="Gene3D" id="3.40.50.10330">
    <property type="entry name" value="Probable inorganic polyphosphate/atp-NAD kinase, domain 1"/>
    <property type="match status" value="1"/>
</dbReference>
<dbReference type="Pfam" id="PF00781">
    <property type="entry name" value="DAGK_cat"/>
    <property type="match status" value="1"/>
</dbReference>
<organism evidence="2 3">
    <name type="scientific">Actinidia rufa</name>
    <dbReference type="NCBI Taxonomy" id="165716"/>
    <lineage>
        <taxon>Eukaryota</taxon>
        <taxon>Viridiplantae</taxon>
        <taxon>Streptophyta</taxon>
        <taxon>Embryophyta</taxon>
        <taxon>Tracheophyta</taxon>
        <taxon>Spermatophyta</taxon>
        <taxon>Magnoliopsida</taxon>
        <taxon>eudicotyledons</taxon>
        <taxon>Gunneridae</taxon>
        <taxon>Pentapetalae</taxon>
        <taxon>asterids</taxon>
        <taxon>Ericales</taxon>
        <taxon>Actinidiaceae</taxon>
        <taxon>Actinidia</taxon>
    </lineage>
</organism>
<proteinExistence type="predicted"/>
<dbReference type="OrthoDB" id="3853857at2759"/>
<evidence type="ECO:0000259" key="1">
    <source>
        <dbReference type="PROSITE" id="PS50146"/>
    </source>
</evidence>
<dbReference type="PANTHER" id="PTHR12358:SF111">
    <property type="entry name" value="CERAMIDE KINASE, ISOFORM A"/>
    <property type="match status" value="1"/>
</dbReference>
<dbReference type="GO" id="GO:0016020">
    <property type="term" value="C:membrane"/>
    <property type="evidence" value="ECO:0007669"/>
    <property type="project" value="GOC"/>
</dbReference>